<protein>
    <recommendedName>
        <fullName evidence="1">Peptidase C39-like domain-containing protein</fullName>
    </recommendedName>
</protein>
<proteinExistence type="predicted"/>
<dbReference type="InterPro" id="IPR039564">
    <property type="entry name" value="Peptidase_C39-like"/>
</dbReference>
<gene>
    <name evidence="2" type="ORF">A2372_01680</name>
</gene>
<reference evidence="2 3" key="1">
    <citation type="journal article" date="2016" name="Nat. Commun.">
        <title>Thousands of microbial genomes shed light on interconnected biogeochemical processes in an aquifer system.</title>
        <authorList>
            <person name="Anantharaman K."/>
            <person name="Brown C.T."/>
            <person name="Hug L.A."/>
            <person name="Sharon I."/>
            <person name="Castelle C.J."/>
            <person name="Probst A.J."/>
            <person name="Thomas B.C."/>
            <person name="Singh A."/>
            <person name="Wilkins M.J."/>
            <person name="Karaoz U."/>
            <person name="Brodie E.L."/>
            <person name="Williams K.H."/>
            <person name="Hubbard S.S."/>
            <person name="Banfield J.F."/>
        </authorList>
    </citation>
    <scope>NUCLEOTIDE SEQUENCE [LARGE SCALE GENOMIC DNA]</scope>
</reference>
<dbReference type="Gene3D" id="3.90.70.10">
    <property type="entry name" value="Cysteine proteinases"/>
    <property type="match status" value="1"/>
</dbReference>
<accession>A0A1F8DX29</accession>
<dbReference type="STRING" id="1802559.A2372_01680"/>
<dbReference type="EMBL" id="MGIT01000001">
    <property type="protein sequence ID" value="OGM93104.1"/>
    <property type="molecule type" value="Genomic_DNA"/>
</dbReference>
<evidence type="ECO:0000259" key="1">
    <source>
        <dbReference type="Pfam" id="PF13529"/>
    </source>
</evidence>
<dbReference type="AlphaFoldDB" id="A0A1F8DX29"/>
<dbReference type="Proteomes" id="UP000176422">
    <property type="component" value="Unassembled WGS sequence"/>
</dbReference>
<comment type="caution">
    <text evidence="2">The sequence shown here is derived from an EMBL/GenBank/DDBJ whole genome shotgun (WGS) entry which is preliminary data.</text>
</comment>
<dbReference type="Pfam" id="PF13529">
    <property type="entry name" value="Peptidase_C39_2"/>
    <property type="match status" value="1"/>
</dbReference>
<evidence type="ECO:0000313" key="2">
    <source>
        <dbReference type="EMBL" id="OGM93104.1"/>
    </source>
</evidence>
<evidence type="ECO:0000313" key="3">
    <source>
        <dbReference type="Proteomes" id="UP000176422"/>
    </source>
</evidence>
<feature type="domain" description="Peptidase C39-like" evidence="1">
    <location>
        <begin position="8"/>
        <end position="146"/>
    </location>
</feature>
<organism evidence="2 3">
    <name type="scientific">Candidatus Wolfebacteria bacterium RIFOXYB1_FULL_54_12</name>
    <dbReference type="NCBI Taxonomy" id="1802559"/>
    <lineage>
        <taxon>Bacteria</taxon>
        <taxon>Candidatus Wolfeibacteriota</taxon>
    </lineage>
</organism>
<sequence length="176" mass="20148">MTIKRYGVPEYSQYLDIRSKQWNWRSCGIVSLFMVLSYWDPTLKRSDLPRLIAYGLDRGAYREGVGWIHQGLLDMATGLGFTGKRFDLFKKPNEIAFKSLLTQLKKGPVIISIYKDFNSKKGGGHLIVATGYAEKNNTIKIVIADPEARDRSKISYIVSQKKLLNGWKRRFIVIAL</sequence>
<name>A0A1F8DX29_9BACT</name>